<keyword evidence="3" id="KW-1185">Reference proteome</keyword>
<gene>
    <name evidence="2" type="ORF">DPMN_129981</name>
</gene>
<organism evidence="2 3">
    <name type="scientific">Dreissena polymorpha</name>
    <name type="common">Zebra mussel</name>
    <name type="synonym">Mytilus polymorpha</name>
    <dbReference type="NCBI Taxonomy" id="45954"/>
    <lineage>
        <taxon>Eukaryota</taxon>
        <taxon>Metazoa</taxon>
        <taxon>Spiralia</taxon>
        <taxon>Lophotrochozoa</taxon>
        <taxon>Mollusca</taxon>
        <taxon>Bivalvia</taxon>
        <taxon>Autobranchia</taxon>
        <taxon>Heteroconchia</taxon>
        <taxon>Euheterodonta</taxon>
        <taxon>Imparidentia</taxon>
        <taxon>Neoheterodontei</taxon>
        <taxon>Myida</taxon>
        <taxon>Dreissenoidea</taxon>
        <taxon>Dreissenidae</taxon>
        <taxon>Dreissena</taxon>
    </lineage>
</organism>
<feature type="signal peptide" evidence="1">
    <location>
        <begin position="1"/>
        <end position="18"/>
    </location>
</feature>
<name>A0A9D4HA37_DREPO</name>
<dbReference type="Proteomes" id="UP000828390">
    <property type="component" value="Unassembled WGS sequence"/>
</dbReference>
<evidence type="ECO:0000256" key="1">
    <source>
        <dbReference type="SAM" id="SignalP"/>
    </source>
</evidence>
<evidence type="ECO:0000313" key="2">
    <source>
        <dbReference type="EMBL" id="KAH3828032.1"/>
    </source>
</evidence>
<keyword evidence="1" id="KW-0732">Signal</keyword>
<feature type="chain" id="PRO_5038503745" evidence="1">
    <location>
        <begin position="19"/>
        <end position="50"/>
    </location>
</feature>
<comment type="caution">
    <text evidence="2">The sequence shown here is derived from an EMBL/GenBank/DDBJ whole genome shotgun (WGS) entry which is preliminary data.</text>
</comment>
<evidence type="ECO:0000313" key="3">
    <source>
        <dbReference type="Proteomes" id="UP000828390"/>
    </source>
</evidence>
<accession>A0A9D4HA37</accession>
<protein>
    <submittedName>
        <fullName evidence="2">Uncharacterized protein</fullName>
    </submittedName>
</protein>
<reference evidence="2" key="2">
    <citation type="submission" date="2020-11" db="EMBL/GenBank/DDBJ databases">
        <authorList>
            <person name="McCartney M.A."/>
            <person name="Auch B."/>
            <person name="Kono T."/>
            <person name="Mallez S."/>
            <person name="Becker A."/>
            <person name="Gohl D.M."/>
            <person name="Silverstein K.A.T."/>
            <person name="Koren S."/>
            <person name="Bechman K.B."/>
            <person name="Herman A."/>
            <person name="Abrahante J.E."/>
            <person name="Garbe J."/>
        </authorList>
    </citation>
    <scope>NUCLEOTIDE SEQUENCE</scope>
    <source>
        <strain evidence="2">Duluth1</strain>
        <tissue evidence="2">Whole animal</tissue>
    </source>
</reference>
<dbReference type="EMBL" id="JAIWYP010000005">
    <property type="protein sequence ID" value="KAH3828032.1"/>
    <property type="molecule type" value="Genomic_DNA"/>
</dbReference>
<dbReference type="AlphaFoldDB" id="A0A9D4HA37"/>
<sequence length="50" mass="5301">MGPYAAVIMFLTAQLTSAALDKDNHGLLVSSPHAVAKNRMTQGNPYAVTQ</sequence>
<proteinExistence type="predicted"/>
<reference evidence="2" key="1">
    <citation type="journal article" date="2019" name="bioRxiv">
        <title>The Genome of the Zebra Mussel, Dreissena polymorpha: A Resource for Invasive Species Research.</title>
        <authorList>
            <person name="McCartney M.A."/>
            <person name="Auch B."/>
            <person name="Kono T."/>
            <person name="Mallez S."/>
            <person name="Zhang Y."/>
            <person name="Obille A."/>
            <person name="Becker A."/>
            <person name="Abrahante J.E."/>
            <person name="Garbe J."/>
            <person name="Badalamenti J.P."/>
            <person name="Herman A."/>
            <person name="Mangelson H."/>
            <person name="Liachko I."/>
            <person name="Sullivan S."/>
            <person name="Sone E.D."/>
            <person name="Koren S."/>
            <person name="Silverstein K.A.T."/>
            <person name="Beckman K.B."/>
            <person name="Gohl D.M."/>
        </authorList>
    </citation>
    <scope>NUCLEOTIDE SEQUENCE</scope>
    <source>
        <strain evidence="2">Duluth1</strain>
        <tissue evidence="2">Whole animal</tissue>
    </source>
</reference>